<dbReference type="GO" id="GO:0043565">
    <property type="term" value="F:sequence-specific DNA binding"/>
    <property type="evidence" value="ECO:0007669"/>
    <property type="project" value="InterPro"/>
</dbReference>
<dbReference type="EMBL" id="FOXF01000013">
    <property type="protein sequence ID" value="SFP29205.1"/>
    <property type="molecule type" value="Genomic_DNA"/>
</dbReference>
<evidence type="ECO:0000313" key="1">
    <source>
        <dbReference type="EMBL" id="SFP29205.1"/>
    </source>
</evidence>
<proteinExistence type="predicted"/>
<name>A0A662ZH18_9GAMM</name>
<dbReference type="AlphaFoldDB" id="A0A662ZH18"/>
<gene>
    <name evidence="1" type="ORF">SAMN02910344_00989</name>
</gene>
<dbReference type="SUPFAM" id="SSF48295">
    <property type="entry name" value="TrpR-like"/>
    <property type="match status" value="1"/>
</dbReference>
<protein>
    <submittedName>
        <fullName evidence="1">Transposase and inactivated derivatives</fullName>
    </submittedName>
</protein>
<reference evidence="1 2" key="1">
    <citation type="submission" date="2016-10" db="EMBL/GenBank/DDBJ databases">
        <authorList>
            <person name="Varghese N."/>
            <person name="Submissions S."/>
        </authorList>
    </citation>
    <scope>NUCLEOTIDE SEQUENCE [LARGE SCALE GENOMIC DNA]</scope>
    <source>
        <strain evidence="1 2">DSM 1361</strain>
    </source>
</reference>
<dbReference type="RefSeq" id="WP_218140317.1">
    <property type="nucleotide sequence ID" value="NZ_FOXF01000013.1"/>
</dbReference>
<sequence>MKFTYKDKVEMYRLWKEEHYSSRRLAAQFQCNRTVATYIVKLIDIHGISVVQKKKNREYSAEFKEEAIRRVLIQHESIKQVSLSLAIPIKGTLSLWIKSYIENGYNVIERKRGCYGQKESAEDRIIRRADEEDTGASEAEHEAIDRERILKKIRRLNFGKRKTRAEEIAHAITELRRELKCSL</sequence>
<accession>A0A662ZH18</accession>
<organism evidence="1 2">
    <name type="scientific">Ruminobacter amylophilus</name>
    <dbReference type="NCBI Taxonomy" id="867"/>
    <lineage>
        <taxon>Bacteria</taxon>
        <taxon>Pseudomonadati</taxon>
        <taxon>Pseudomonadota</taxon>
        <taxon>Gammaproteobacteria</taxon>
        <taxon>Aeromonadales</taxon>
        <taxon>Succinivibrionaceae</taxon>
        <taxon>Ruminobacter</taxon>
    </lineage>
</organism>
<dbReference type="InterPro" id="IPR010921">
    <property type="entry name" value="Trp_repressor/repl_initiator"/>
</dbReference>
<evidence type="ECO:0000313" key="2">
    <source>
        <dbReference type="Proteomes" id="UP000243745"/>
    </source>
</evidence>
<dbReference type="PANTHER" id="PTHR33795:SF1">
    <property type="entry name" value="INSERTION ELEMENT IS150 PROTEIN INSJ"/>
    <property type="match status" value="1"/>
</dbReference>
<dbReference type="PANTHER" id="PTHR33795">
    <property type="entry name" value="INSERTION ELEMENT IS150 PROTEIN INSJ"/>
    <property type="match status" value="1"/>
</dbReference>
<keyword evidence="2" id="KW-1185">Reference proteome</keyword>
<dbReference type="Proteomes" id="UP000243745">
    <property type="component" value="Unassembled WGS sequence"/>
</dbReference>
<dbReference type="InterPro" id="IPR052057">
    <property type="entry name" value="IS150/IS1296_orfA-like"/>
</dbReference>